<dbReference type="Proteomes" id="UP000242561">
    <property type="component" value="Chromosome"/>
</dbReference>
<sequence length="163" mass="18054">MIASGIFIGVVTELAFQAIDIWFRGGNITNVDCYEWGEVIIAGGIGAFGGSWVNNSIRLTKGSMLFKNVSRRLRRTAKMVNKKEDLHHWLLPRRWEKAFNGRAAHIVNHPLNLNRMPRGAHNDLHKLNNNLDKIWRGAPQPVKYGAGLGASGAAIDLSNGSLE</sequence>
<dbReference type="EMBL" id="CP018154">
    <property type="protein sequence ID" value="APG62050.1"/>
    <property type="molecule type" value="Genomic_DNA"/>
</dbReference>
<protein>
    <submittedName>
        <fullName evidence="1">Uncharacterized protein</fullName>
    </submittedName>
</protein>
<accession>A0A1L3JA89</accession>
<keyword evidence="2" id="KW-1185">Reference proteome</keyword>
<reference evidence="1 2" key="1">
    <citation type="submission" date="2016-11" db="EMBL/GenBank/DDBJ databases">
        <title>Sphingorhabdus sp. LPB0140, isolated from marine environment.</title>
        <authorList>
            <person name="Kim E."/>
            <person name="Yi H."/>
        </authorList>
    </citation>
    <scope>NUCLEOTIDE SEQUENCE [LARGE SCALE GENOMIC DNA]</scope>
    <source>
        <strain evidence="1 2">LPB0140</strain>
    </source>
</reference>
<organism evidence="1 2">
    <name type="scientific">Sphingorhabdus lutea</name>
    <dbReference type="NCBI Taxonomy" id="1913578"/>
    <lineage>
        <taxon>Bacteria</taxon>
        <taxon>Pseudomonadati</taxon>
        <taxon>Pseudomonadota</taxon>
        <taxon>Alphaproteobacteria</taxon>
        <taxon>Sphingomonadales</taxon>
        <taxon>Sphingomonadaceae</taxon>
        <taxon>Sphingorhabdus</taxon>
    </lineage>
</organism>
<evidence type="ECO:0000313" key="2">
    <source>
        <dbReference type="Proteomes" id="UP000242561"/>
    </source>
</evidence>
<name>A0A1L3JA89_9SPHN</name>
<dbReference type="KEGG" id="sphl:LPB140_03595"/>
<gene>
    <name evidence="1" type="ORF">LPB140_03595</name>
</gene>
<proteinExistence type="predicted"/>
<dbReference type="AlphaFoldDB" id="A0A1L3JA89"/>
<evidence type="ECO:0000313" key="1">
    <source>
        <dbReference type="EMBL" id="APG62050.1"/>
    </source>
</evidence>
<dbReference type="STRING" id="1913578.LPB140_03595"/>
<dbReference type="RefSeq" id="WP_072558698.1">
    <property type="nucleotide sequence ID" value="NZ_CP018154.1"/>
</dbReference>